<dbReference type="AlphaFoldDB" id="J9D7X0"/>
<name>J9D7X0_9ZZZZ</name>
<evidence type="ECO:0000259" key="1">
    <source>
        <dbReference type="PROSITE" id="PS50983"/>
    </source>
</evidence>
<feature type="domain" description="Fe/B12 periplasmic-binding" evidence="1">
    <location>
        <begin position="90"/>
        <end position="358"/>
    </location>
</feature>
<dbReference type="Pfam" id="PF01497">
    <property type="entry name" value="Peripla_BP_2"/>
    <property type="match status" value="1"/>
</dbReference>
<dbReference type="EMBL" id="AMCI01000511">
    <property type="protein sequence ID" value="EJX08906.1"/>
    <property type="molecule type" value="Genomic_DNA"/>
</dbReference>
<evidence type="ECO:0000313" key="2">
    <source>
        <dbReference type="EMBL" id="EJX08906.1"/>
    </source>
</evidence>
<feature type="non-terminal residue" evidence="2">
    <location>
        <position position="365"/>
    </location>
</feature>
<proteinExistence type="predicted"/>
<organism evidence="2">
    <name type="scientific">gut metagenome</name>
    <dbReference type="NCBI Taxonomy" id="749906"/>
    <lineage>
        <taxon>unclassified sequences</taxon>
        <taxon>metagenomes</taxon>
        <taxon>organismal metagenomes</taxon>
    </lineage>
</organism>
<dbReference type="PROSITE" id="PS50983">
    <property type="entry name" value="FE_B12_PBP"/>
    <property type="match status" value="1"/>
</dbReference>
<protein>
    <submittedName>
        <fullName evidence="2">Iron(III) ABC transporter periplasmic iron-binding protein</fullName>
    </submittedName>
</protein>
<dbReference type="Gene3D" id="3.40.50.1980">
    <property type="entry name" value="Nitrogenase molybdenum iron protein domain"/>
    <property type="match status" value="2"/>
</dbReference>
<reference evidence="2" key="1">
    <citation type="journal article" date="2012" name="PLoS ONE">
        <title>Gene sets for utilization of primary and secondary nutrition supplies in the distal gut of endangered iberian lynx.</title>
        <authorList>
            <person name="Alcaide M."/>
            <person name="Messina E."/>
            <person name="Richter M."/>
            <person name="Bargiela R."/>
            <person name="Peplies J."/>
            <person name="Huws S.A."/>
            <person name="Newbold C.J."/>
            <person name="Golyshin P.N."/>
            <person name="Simon M.A."/>
            <person name="Lopez G."/>
            <person name="Yakimov M.M."/>
            <person name="Ferrer M."/>
        </authorList>
    </citation>
    <scope>NUCLEOTIDE SEQUENCE</scope>
</reference>
<dbReference type="PANTHER" id="PTHR30535:SF34">
    <property type="entry name" value="MOLYBDATE-BINDING PROTEIN MOLA"/>
    <property type="match status" value="1"/>
</dbReference>
<accession>J9D7X0</accession>
<dbReference type="InterPro" id="IPR002491">
    <property type="entry name" value="ABC_transptr_periplasmic_BD"/>
</dbReference>
<dbReference type="SUPFAM" id="SSF53807">
    <property type="entry name" value="Helical backbone' metal receptor"/>
    <property type="match status" value="1"/>
</dbReference>
<dbReference type="PROSITE" id="PS51257">
    <property type="entry name" value="PROKAR_LIPOPROTEIN"/>
    <property type="match status" value="1"/>
</dbReference>
<dbReference type="GO" id="GO:0071281">
    <property type="term" value="P:cellular response to iron ion"/>
    <property type="evidence" value="ECO:0007669"/>
    <property type="project" value="TreeGrafter"/>
</dbReference>
<gene>
    <name evidence="2" type="ORF">EVA_02985</name>
</gene>
<sequence length="365" mass="41160">MRLIFYFLLYFGFYLFTACTKCPHSITPHQDSKAYVSLLHITECDSFTQVTLQDAWQPERIAATYLLIDRQRPVPTHLPQGKLIRTPLQKVVLTSAIHAALLTELGAGASIKGLADTNYIVSPQVKALLRTGTKNIGSSMRPNTELIRTLQADAIFVSPFENAGFGGLEQLNIPLIICADYMETSPLGRAEWMRFYGRLVGLGEKADSIFQTTIATYEKLRQQAAHAQTPRPTVFCDLRYGATWYQPGGNSTMGRFITDAGGDYLWADRTESGSIPLHTESVMAKAQHATIWLVKQGIPRTLTYASLAADYPPYTHFGAWKQRHIWVCNTLQTPFYEEIPFHPERLLQNLMEIFHPELKMEKGNK</sequence>
<dbReference type="PANTHER" id="PTHR30535">
    <property type="entry name" value="VITAMIN B12-BINDING PROTEIN"/>
    <property type="match status" value="1"/>
</dbReference>
<dbReference type="InterPro" id="IPR050902">
    <property type="entry name" value="ABC_Transporter_SBP"/>
</dbReference>
<comment type="caution">
    <text evidence="2">The sequence shown here is derived from an EMBL/GenBank/DDBJ whole genome shotgun (WGS) entry which is preliminary data.</text>
</comment>